<keyword evidence="2" id="KW-0472">Membrane</keyword>
<dbReference type="EMBL" id="QEAP01000031">
    <property type="protein sequence ID" value="TPX76998.1"/>
    <property type="molecule type" value="Genomic_DNA"/>
</dbReference>
<feature type="region of interest" description="Disordered" evidence="1">
    <location>
        <begin position="712"/>
        <end position="753"/>
    </location>
</feature>
<dbReference type="OrthoDB" id="2414723at2759"/>
<feature type="compositionally biased region" description="Low complexity" evidence="1">
    <location>
        <begin position="612"/>
        <end position="622"/>
    </location>
</feature>
<dbReference type="SUPFAM" id="SSF54695">
    <property type="entry name" value="POZ domain"/>
    <property type="match status" value="1"/>
</dbReference>
<gene>
    <name evidence="4" type="ORF">CcCBS67573_g01744</name>
</gene>
<dbReference type="InterPro" id="IPR003131">
    <property type="entry name" value="T1-type_BTB"/>
</dbReference>
<feature type="transmembrane region" description="Helical" evidence="2">
    <location>
        <begin position="12"/>
        <end position="35"/>
    </location>
</feature>
<protein>
    <recommendedName>
        <fullName evidence="3">Potassium channel tetramerisation-type BTB domain-containing protein</fullName>
    </recommendedName>
</protein>
<evidence type="ECO:0000313" key="5">
    <source>
        <dbReference type="Proteomes" id="UP000320333"/>
    </source>
</evidence>
<dbReference type="Pfam" id="PF02214">
    <property type="entry name" value="BTB_2"/>
    <property type="match status" value="1"/>
</dbReference>
<dbReference type="STRING" id="246404.A0A507FNF7"/>
<organism evidence="4 5">
    <name type="scientific">Chytriomyces confervae</name>
    <dbReference type="NCBI Taxonomy" id="246404"/>
    <lineage>
        <taxon>Eukaryota</taxon>
        <taxon>Fungi</taxon>
        <taxon>Fungi incertae sedis</taxon>
        <taxon>Chytridiomycota</taxon>
        <taxon>Chytridiomycota incertae sedis</taxon>
        <taxon>Chytridiomycetes</taxon>
        <taxon>Chytridiales</taxon>
        <taxon>Chytriomycetaceae</taxon>
        <taxon>Chytriomyces</taxon>
    </lineage>
</organism>
<dbReference type="PANTHER" id="PTHR14499:SF136">
    <property type="entry name" value="GH08630P"/>
    <property type="match status" value="1"/>
</dbReference>
<evidence type="ECO:0000259" key="3">
    <source>
        <dbReference type="Pfam" id="PF02214"/>
    </source>
</evidence>
<feature type="domain" description="Potassium channel tetramerisation-type BTB" evidence="3">
    <location>
        <begin position="413"/>
        <end position="516"/>
    </location>
</feature>
<reference evidence="4 5" key="1">
    <citation type="journal article" date="2019" name="Sci. Rep.">
        <title>Comparative genomics of chytrid fungi reveal insights into the obligate biotrophic and pathogenic lifestyle of Synchytrium endobioticum.</title>
        <authorList>
            <person name="van de Vossenberg B.T.L.H."/>
            <person name="Warris S."/>
            <person name="Nguyen H.D.T."/>
            <person name="van Gent-Pelzer M.P.E."/>
            <person name="Joly D.L."/>
            <person name="van de Geest H.C."/>
            <person name="Bonants P.J.M."/>
            <person name="Smith D.S."/>
            <person name="Levesque C.A."/>
            <person name="van der Lee T.A.J."/>
        </authorList>
    </citation>
    <scope>NUCLEOTIDE SEQUENCE [LARGE SCALE GENOMIC DNA]</scope>
    <source>
        <strain evidence="4 5">CBS 675.73</strain>
    </source>
</reference>
<evidence type="ECO:0000313" key="4">
    <source>
        <dbReference type="EMBL" id="TPX76998.1"/>
    </source>
</evidence>
<dbReference type="AlphaFoldDB" id="A0A507FNF7"/>
<dbReference type="InterPro" id="IPR011333">
    <property type="entry name" value="SKP1/BTB/POZ_sf"/>
</dbReference>
<evidence type="ECO:0000256" key="1">
    <source>
        <dbReference type="SAM" id="MobiDB-lite"/>
    </source>
</evidence>
<proteinExistence type="predicted"/>
<keyword evidence="5" id="KW-1185">Reference proteome</keyword>
<keyword evidence="2" id="KW-0812">Transmembrane</keyword>
<evidence type="ECO:0000256" key="2">
    <source>
        <dbReference type="SAM" id="Phobius"/>
    </source>
</evidence>
<name>A0A507FNF7_9FUNG</name>
<dbReference type="Gene3D" id="3.30.710.10">
    <property type="entry name" value="Potassium Channel Kv1.1, Chain A"/>
    <property type="match status" value="1"/>
</dbReference>
<dbReference type="Proteomes" id="UP000320333">
    <property type="component" value="Unassembled WGS sequence"/>
</dbReference>
<feature type="transmembrane region" description="Helical" evidence="2">
    <location>
        <begin position="950"/>
        <end position="972"/>
    </location>
</feature>
<dbReference type="GO" id="GO:0051260">
    <property type="term" value="P:protein homooligomerization"/>
    <property type="evidence" value="ECO:0007669"/>
    <property type="project" value="InterPro"/>
</dbReference>
<feature type="compositionally biased region" description="Acidic residues" evidence="1">
    <location>
        <begin position="733"/>
        <end position="747"/>
    </location>
</feature>
<dbReference type="PANTHER" id="PTHR14499">
    <property type="entry name" value="POTASSIUM CHANNEL TETRAMERIZATION DOMAIN-CONTAINING"/>
    <property type="match status" value="1"/>
</dbReference>
<accession>A0A507FNF7</accession>
<keyword evidence="2" id="KW-1133">Transmembrane helix</keyword>
<comment type="caution">
    <text evidence="4">The sequence shown here is derived from an EMBL/GenBank/DDBJ whole genome shotgun (WGS) entry which is preliminary data.</text>
</comment>
<feature type="region of interest" description="Disordered" evidence="1">
    <location>
        <begin position="538"/>
        <end position="622"/>
    </location>
</feature>
<sequence length="973" mass="104535">MNALLGYAVQALQLCVYALALLGLFSLAVIGLSAMSVRLEGGDPDTGGAVVPLPDEEDKKEVILPKEVVEKVAEEGKKEMDATNAKYLRIKTVRKKEVASVSKSVSDAAIRAAVLIKQSPIPDAIAALLGRTMDRYKKIDSAFAVNNQLVSVSQQVVKHGLNAASIAAGAAIKASVAYQTAPSYRDLYGYETDTDSENEDNLGSNDFEVFEDNKRILGKKRKARKGLRNQPSLLSLASTSQNNAQMNGMTSPTQFDGPAVRIIKLDASLPGGFPHKETIESSVATDSSITGIASLMQEECACAECGRMGPYRMTPFNDGSGSFRNAQKAVTRSKSDSLLGTLYNTSTNVAGRVVTASSTYFLGKETTEILLGPIDPNTSALNKDLTPEEAFLERTTLEIRAQFEASPIRSFCVGGVFVATSLRTLLRARGSKLQRWFSPIEDKSKNLDSAIVKEWIKDGVMMQDGTFFIDRDGTHFKHVINHLRGLALSPLLDSRVVLEELRREALFYGIVPLIVEIDERLLSIDAIEEDEIRDLESAVKSEKVHHPHPADVNPDLMQPQEEETSCLSSLKPEANLETPLPNKVVPSRCASPVRSPSMDTTPLLLSPEAQNSTASPSASPASITTLAIESSTSPEQTSGLRLRKNRKQSVSLSLSLPKPLSAASPIPAPVTAEQAPATLFSSAFSFASSFIPVLPTVASTLLPPAAAKKSFTLANPDESDDDAAVGSDSDSCSGDDTEEGEMEEAASEPERIIDLPPTQLPAAQKTDVSPNILHKRNSIQSNLSGGDETTCVQHPRGDLSATSRSGGGGASNIHMPTNPAVESVESCANEEIADDHSTARNTKSHDERLLNLLMKRRQNRVAIPSSVEEATTLLNSRAWDCVNKYNSLRAEKSLNNNNDPYNDLDGRVSLASAPLVSDLESFVETVLSSCGMWVGMPPPPRNDVLMNASWAFGVGAAFCLQIGILMVVVAVLS</sequence>